<protein>
    <submittedName>
        <fullName evidence="1">Protein containing DUF935</fullName>
    </submittedName>
</protein>
<dbReference type="EMBL" id="LACI01001143">
    <property type="protein sequence ID" value="KJU85147.1"/>
    <property type="molecule type" value="Genomic_DNA"/>
</dbReference>
<dbReference type="InterPro" id="IPR009279">
    <property type="entry name" value="Portal_Mu"/>
</dbReference>
<keyword evidence="2" id="KW-1185">Reference proteome</keyword>
<accession>A0A0F3GTI0</accession>
<dbReference type="Proteomes" id="UP000033423">
    <property type="component" value="Unassembled WGS sequence"/>
</dbReference>
<evidence type="ECO:0000313" key="2">
    <source>
        <dbReference type="Proteomes" id="UP000033423"/>
    </source>
</evidence>
<gene>
    <name evidence="1" type="ORF">MBAV_002659</name>
</gene>
<name>A0A0F3GTI0_9BACT</name>
<organism evidence="1 2">
    <name type="scientific">Candidatus Magnetobacterium bavaricum</name>
    <dbReference type="NCBI Taxonomy" id="29290"/>
    <lineage>
        <taxon>Bacteria</taxon>
        <taxon>Pseudomonadati</taxon>
        <taxon>Nitrospirota</taxon>
        <taxon>Thermodesulfovibrionia</taxon>
        <taxon>Thermodesulfovibrionales</taxon>
        <taxon>Candidatus Magnetobacteriaceae</taxon>
        <taxon>Candidatus Magnetobacterium</taxon>
    </lineage>
</organism>
<comment type="caution">
    <text evidence="1">The sequence shown here is derived from an EMBL/GenBank/DDBJ whole genome shotgun (WGS) entry which is preliminary data.</text>
</comment>
<sequence>MISFKKNALKFWTTFCERFASPTLVGKYPGAATEDQKAALLDVLESVQQEASMIMPDGLTVEVLNAMSGGNFSHFQDFIGHMDASIAKVILGQTLTTEMPTSGVGS</sequence>
<dbReference type="AlphaFoldDB" id="A0A0F3GTI0"/>
<proteinExistence type="predicted"/>
<evidence type="ECO:0000313" key="1">
    <source>
        <dbReference type="EMBL" id="KJU85147.1"/>
    </source>
</evidence>
<feature type="non-terminal residue" evidence="1">
    <location>
        <position position="106"/>
    </location>
</feature>
<dbReference type="Pfam" id="PF06074">
    <property type="entry name" value="Portal_Mu"/>
    <property type="match status" value="1"/>
</dbReference>
<reference evidence="1 2" key="1">
    <citation type="submission" date="2015-02" db="EMBL/GenBank/DDBJ databases">
        <title>Single-cell genomics of uncultivated deep-branching MTB reveals a conserved set of magnetosome genes.</title>
        <authorList>
            <person name="Kolinko S."/>
            <person name="Richter M."/>
            <person name="Glockner F.O."/>
            <person name="Brachmann A."/>
            <person name="Schuler D."/>
        </authorList>
    </citation>
    <scope>NUCLEOTIDE SEQUENCE [LARGE SCALE GENOMIC DNA]</scope>
    <source>
        <strain evidence="1">TM-1</strain>
    </source>
</reference>